<gene>
    <name evidence="1" type="ORF">SHALO_0239</name>
</gene>
<evidence type="ECO:0000313" key="2">
    <source>
        <dbReference type="Proteomes" id="UP000094609"/>
    </source>
</evidence>
<reference evidence="2" key="1">
    <citation type="submission" date="2016-08" db="EMBL/GenBank/DDBJ databases">
        <title>Complete genome sequence of the organohalide-respiring Epsilonproteobacterium Sulfurospirillum halorespirans.</title>
        <authorList>
            <person name="Goris T."/>
            <person name="Zimmermann J."/>
            <person name="Schenz B."/>
            <person name="Lemos M."/>
            <person name="Hackermueller J."/>
            <person name="Diekert G."/>
        </authorList>
    </citation>
    <scope>NUCLEOTIDE SEQUENCE [LARGE SCALE GENOMIC DNA]</scope>
    <source>
        <strain>DSM 13726</strain>
        <strain evidence="2">PCE-M2</strain>
    </source>
</reference>
<dbReference type="RefSeq" id="WP_069477016.1">
    <property type="nucleotide sequence ID" value="NZ_CP017111.1"/>
</dbReference>
<keyword evidence="2" id="KW-1185">Reference proteome</keyword>
<dbReference type="STRING" id="1193502.SHALO_0239"/>
<protein>
    <submittedName>
        <fullName evidence="1">Uncharacterized protein</fullName>
    </submittedName>
</protein>
<dbReference type="Proteomes" id="UP000094609">
    <property type="component" value="Chromosome"/>
</dbReference>
<sequence>MNLQKLKEAEAYFLELYPQGFEDVGLLPIIKRHNTAKIGEQVRELIAKENFTQPDIICENFTKIVSKSTLISLFEKPKVRDMIKSMRMERRDMFAIGLYEMLYGDKKEGFETMVEVLSFYSLAKWSIVTLIPYYFYRDKEFFIKPTTTKNILSFFEIEGLVYKPKPSYEFYVQYTKVLESMRAEVSKKISPNDNAGFTGFLMMAMEE</sequence>
<dbReference type="AlphaFoldDB" id="A0A1D7TGB0"/>
<name>A0A1D7TGB0_9BACT</name>
<proteinExistence type="predicted"/>
<dbReference type="KEGG" id="shal:SHALO_0239"/>
<dbReference type="PATRIC" id="fig|1193502.14.peg.243"/>
<evidence type="ECO:0000313" key="1">
    <source>
        <dbReference type="EMBL" id="AOO64036.1"/>
    </source>
</evidence>
<dbReference type="EMBL" id="CP017111">
    <property type="protein sequence ID" value="AOO64036.1"/>
    <property type="molecule type" value="Genomic_DNA"/>
</dbReference>
<accession>A0A1D7TGB0</accession>
<organism evidence="1 2">
    <name type="scientific">Sulfurospirillum halorespirans DSM 13726</name>
    <dbReference type="NCBI Taxonomy" id="1193502"/>
    <lineage>
        <taxon>Bacteria</taxon>
        <taxon>Pseudomonadati</taxon>
        <taxon>Campylobacterota</taxon>
        <taxon>Epsilonproteobacteria</taxon>
        <taxon>Campylobacterales</taxon>
        <taxon>Sulfurospirillaceae</taxon>
        <taxon>Sulfurospirillum</taxon>
    </lineage>
</organism>